<dbReference type="Pfam" id="PF02558">
    <property type="entry name" value="ApbA"/>
    <property type="match status" value="1"/>
</dbReference>
<dbReference type="Pfam" id="PF08546">
    <property type="entry name" value="ApbA_C"/>
    <property type="match status" value="1"/>
</dbReference>
<dbReference type="GO" id="GO:0005737">
    <property type="term" value="C:cytoplasm"/>
    <property type="evidence" value="ECO:0007669"/>
    <property type="project" value="TreeGrafter"/>
</dbReference>
<dbReference type="InterPro" id="IPR013752">
    <property type="entry name" value="KPA_reductase"/>
</dbReference>
<dbReference type="UniPathway" id="UPA00028">
    <property type="reaction ID" value="UER00004"/>
</dbReference>
<name>A0A347ZRT5_9CHLR</name>
<dbReference type="Gene3D" id="3.40.50.720">
    <property type="entry name" value="NAD(P)-binding Rossmann-like Domain"/>
    <property type="match status" value="1"/>
</dbReference>
<protein>
    <recommendedName>
        <fullName evidence="4">2-dehydropantoate 2-reductase</fullName>
        <ecNumber evidence="4">1.1.1.169</ecNumber>
    </recommendedName>
    <alternativeName>
        <fullName evidence="4">Ketopantoate reductase</fullName>
    </alternativeName>
</protein>
<organism evidence="7 8">
    <name type="scientific">Pelolinea submarina</name>
    <dbReference type="NCBI Taxonomy" id="913107"/>
    <lineage>
        <taxon>Bacteria</taxon>
        <taxon>Bacillati</taxon>
        <taxon>Chloroflexota</taxon>
        <taxon>Anaerolineae</taxon>
        <taxon>Anaerolineales</taxon>
        <taxon>Anaerolineaceae</taxon>
        <taxon>Pelolinea</taxon>
    </lineage>
</organism>
<dbReference type="PANTHER" id="PTHR21708:SF26">
    <property type="entry name" value="2-DEHYDROPANTOATE 2-REDUCTASE"/>
    <property type="match status" value="1"/>
</dbReference>
<evidence type="ECO:0000313" key="8">
    <source>
        <dbReference type="Proteomes" id="UP000256388"/>
    </source>
</evidence>
<keyword evidence="8" id="KW-1185">Reference proteome</keyword>
<dbReference type="FunFam" id="1.10.1040.10:FF:000017">
    <property type="entry name" value="2-dehydropantoate 2-reductase"/>
    <property type="match status" value="1"/>
</dbReference>
<dbReference type="SUPFAM" id="SSF48179">
    <property type="entry name" value="6-phosphogluconate dehydrogenase C-terminal domain-like"/>
    <property type="match status" value="1"/>
</dbReference>
<dbReference type="PANTHER" id="PTHR21708">
    <property type="entry name" value="PROBABLE 2-DEHYDROPANTOATE 2-REDUCTASE"/>
    <property type="match status" value="1"/>
</dbReference>
<keyword evidence="4" id="KW-0566">Pantothenate biosynthesis</keyword>
<dbReference type="Gene3D" id="1.10.1040.10">
    <property type="entry name" value="N-(1-d-carboxylethyl)-l-norvaline Dehydrogenase, domain 2"/>
    <property type="match status" value="1"/>
</dbReference>
<accession>A0A347ZRT5</accession>
<dbReference type="InterPro" id="IPR013332">
    <property type="entry name" value="KPR_N"/>
</dbReference>
<dbReference type="EC" id="1.1.1.169" evidence="4"/>
<evidence type="ECO:0000256" key="1">
    <source>
        <dbReference type="ARBA" id="ARBA00007870"/>
    </source>
</evidence>
<comment type="pathway">
    <text evidence="4">Cofactor biosynthesis; (R)-pantothenate biosynthesis; (R)-pantoate from 3-methyl-2-oxobutanoate: step 2/2.</text>
</comment>
<dbReference type="InterPro" id="IPR051402">
    <property type="entry name" value="KPR-Related"/>
</dbReference>
<keyword evidence="3 4" id="KW-0560">Oxidoreductase</keyword>
<comment type="function">
    <text evidence="4">Catalyzes the NADPH-dependent reduction of ketopantoate into pantoic acid.</text>
</comment>
<proteinExistence type="inferred from homology"/>
<evidence type="ECO:0000259" key="5">
    <source>
        <dbReference type="Pfam" id="PF02558"/>
    </source>
</evidence>
<gene>
    <name evidence="7" type="ORF">DFR64_1315</name>
</gene>
<comment type="similarity">
    <text evidence="1 4">Belongs to the ketopantoate reductase family.</text>
</comment>
<evidence type="ECO:0000256" key="4">
    <source>
        <dbReference type="RuleBase" id="RU362068"/>
    </source>
</evidence>
<dbReference type="GO" id="GO:0008677">
    <property type="term" value="F:2-dehydropantoate 2-reductase activity"/>
    <property type="evidence" value="ECO:0007669"/>
    <property type="project" value="UniProtKB-EC"/>
</dbReference>
<dbReference type="InterPro" id="IPR013328">
    <property type="entry name" value="6PGD_dom2"/>
</dbReference>
<dbReference type="EMBL" id="QUMS01000001">
    <property type="protein sequence ID" value="REG11432.1"/>
    <property type="molecule type" value="Genomic_DNA"/>
</dbReference>
<feature type="domain" description="Ketopantoate reductase C-terminal" evidence="6">
    <location>
        <begin position="178"/>
        <end position="302"/>
    </location>
</feature>
<evidence type="ECO:0000256" key="3">
    <source>
        <dbReference type="ARBA" id="ARBA00023002"/>
    </source>
</evidence>
<comment type="caution">
    <text evidence="7">The sequence shown here is derived from an EMBL/GenBank/DDBJ whole genome shotgun (WGS) entry which is preliminary data.</text>
</comment>
<dbReference type="InterPro" id="IPR003710">
    <property type="entry name" value="ApbA"/>
</dbReference>
<evidence type="ECO:0000313" key="7">
    <source>
        <dbReference type="EMBL" id="REG11432.1"/>
    </source>
</evidence>
<dbReference type="AlphaFoldDB" id="A0A347ZRT5"/>
<dbReference type="InterPro" id="IPR036291">
    <property type="entry name" value="NAD(P)-bd_dom_sf"/>
</dbReference>
<dbReference type="InterPro" id="IPR008927">
    <property type="entry name" value="6-PGluconate_DH-like_C_sf"/>
</dbReference>
<dbReference type="SUPFAM" id="SSF51735">
    <property type="entry name" value="NAD(P)-binding Rossmann-fold domains"/>
    <property type="match status" value="1"/>
</dbReference>
<evidence type="ECO:0000259" key="6">
    <source>
        <dbReference type="Pfam" id="PF08546"/>
    </source>
</evidence>
<comment type="catalytic activity">
    <reaction evidence="4">
        <text>(R)-pantoate + NADP(+) = 2-dehydropantoate + NADPH + H(+)</text>
        <dbReference type="Rhea" id="RHEA:16233"/>
        <dbReference type="ChEBI" id="CHEBI:11561"/>
        <dbReference type="ChEBI" id="CHEBI:15378"/>
        <dbReference type="ChEBI" id="CHEBI:15980"/>
        <dbReference type="ChEBI" id="CHEBI:57783"/>
        <dbReference type="ChEBI" id="CHEBI:58349"/>
        <dbReference type="EC" id="1.1.1.169"/>
    </reaction>
</comment>
<dbReference type="GO" id="GO:0015940">
    <property type="term" value="P:pantothenate biosynthetic process"/>
    <property type="evidence" value="ECO:0007669"/>
    <property type="project" value="UniProtKB-UniPathway"/>
</dbReference>
<evidence type="ECO:0000256" key="2">
    <source>
        <dbReference type="ARBA" id="ARBA00022857"/>
    </source>
</evidence>
<dbReference type="OrthoDB" id="9793586at2"/>
<dbReference type="RefSeq" id="WP_116224561.1">
    <property type="nucleotide sequence ID" value="NZ_AP018437.1"/>
</dbReference>
<reference evidence="7 8" key="1">
    <citation type="submission" date="2018-08" db="EMBL/GenBank/DDBJ databases">
        <title>Genomic Encyclopedia of Type Strains, Phase IV (KMG-IV): sequencing the most valuable type-strain genomes for metagenomic binning, comparative biology and taxonomic classification.</title>
        <authorList>
            <person name="Goeker M."/>
        </authorList>
    </citation>
    <scope>NUCLEOTIDE SEQUENCE [LARGE SCALE GENOMIC DNA]</scope>
    <source>
        <strain evidence="7 8">DSM 23923</strain>
    </source>
</reference>
<feature type="domain" description="Ketopantoate reductase N-terminal" evidence="5">
    <location>
        <begin position="7"/>
        <end position="151"/>
    </location>
</feature>
<sequence>MTEIKRVAILGAGALGSYFAGRFFDTPEFSTVLIAKGSRLERLQRDGLEINGKHYPFPVIQPDDSQEPMDLIIVALKQYHLEEALQGMDKLVGDDTIFVSFMNGLESEDCIAEIFGMDKVLHGISVGIDALREGNQMTYTNPGKHYFGELNNAELNEKVRRVQKAFERAGIRYETPEDMLRIMWWKFMINVGMNQASAVMRAPYGIFHKDPNAQQLMESLMREVIALAAAQGIDLTERDIDDWYPFLHGLSPQGKTSMLQDIEAGRKTEVEIFGGKVVELGKKYAVPTPVNETLLRIIRVLEQNPV</sequence>
<dbReference type="Proteomes" id="UP000256388">
    <property type="component" value="Unassembled WGS sequence"/>
</dbReference>
<dbReference type="NCBIfam" id="TIGR00745">
    <property type="entry name" value="apbA_panE"/>
    <property type="match status" value="1"/>
</dbReference>
<keyword evidence="2 4" id="KW-0521">NADP</keyword>